<evidence type="ECO:0000313" key="3">
    <source>
        <dbReference type="Proteomes" id="UP000761574"/>
    </source>
</evidence>
<dbReference type="SUPFAM" id="SSF141371">
    <property type="entry name" value="PilZ domain-like"/>
    <property type="match status" value="1"/>
</dbReference>
<name>A0ABQ4PP29_9GAMM</name>
<comment type="caution">
    <text evidence="2">The sequence shown here is derived from an EMBL/GenBank/DDBJ whole genome shotgun (WGS) entry which is preliminary data.</text>
</comment>
<sequence>MNLQQELDERRQSLRVDMESERIKIAWTDASGETKYADALCADLSRRGILIEYHLPFTLGELLDITFNHNTDKQNTIKAQVCRCQQQNSENYRTALQII</sequence>
<evidence type="ECO:0000313" key="2">
    <source>
        <dbReference type="EMBL" id="GIU50147.1"/>
    </source>
</evidence>
<dbReference type="InterPro" id="IPR009875">
    <property type="entry name" value="PilZ_domain"/>
</dbReference>
<dbReference type="EMBL" id="BPFB01000045">
    <property type="protein sequence ID" value="GIU50147.1"/>
    <property type="molecule type" value="Genomic_DNA"/>
</dbReference>
<accession>A0ABQ4PP29</accession>
<proteinExistence type="predicted"/>
<organism evidence="2 3">
    <name type="scientific">Shewanella algidipiscicola</name>
    <dbReference type="NCBI Taxonomy" id="614070"/>
    <lineage>
        <taxon>Bacteria</taxon>
        <taxon>Pseudomonadati</taxon>
        <taxon>Pseudomonadota</taxon>
        <taxon>Gammaproteobacteria</taxon>
        <taxon>Alteromonadales</taxon>
        <taxon>Shewanellaceae</taxon>
        <taxon>Shewanella</taxon>
    </lineage>
</organism>
<feature type="domain" description="PilZ" evidence="1">
    <location>
        <begin position="9"/>
        <end position="93"/>
    </location>
</feature>
<gene>
    <name evidence="2" type="ORF">TUM4630_30440</name>
</gene>
<protein>
    <submittedName>
        <fullName evidence="2">Pilus assembly protein PilZ</fullName>
    </submittedName>
</protein>
<keyword evidence="3" id="KW-1185">Reference proteome</keyword>
<dbReference type="Pfam" id="PF07238">
    <property type="entry name" value="PilZ"/>
    <property type="match status" value="1"/>
</dbReference>
<evidence type="ECO:0000259" key="1">
    <source>
        <dbReference type="Pfam" id="PF07238"/>
    </source>
</evidence>
<reference evidence="2 3" key="1">
    <citation type="submission" date="2021-05" db="EMBL/GenBank/DDBJ databases">
        <title>Molecular characterization for Shewanella algae harboring chromosomal blaOXA-55-like strains isolated from clinical and environment sample.</title>
        <authorList>
            <person name="Ohama Y."/>
            <person name="Aoki K."/>
            <person name="Harada S."/>
            <person name="Moriya K."/>
            <person name="Ishii Y."/>
            <person name="Tateda K."/>
        </authorList>
    </citation>
    <scope>NUCLEOTIDE SEQUENCE [LARGE SCALE GENOMIC DNA]</scope>
    <source>
        <strain evidence="2 3">LMG 23746</strain>
    </source>
</reference>
<dbReference type="RefSeq" id="WP_119979090.1">
    <property type="nucleotide sequence ID" value="NZ_BPFB01000045.1"/>
</dbReference>
<dbReference type="Proteomes" id="UP000761574">
    <property type="component" value="Unassembled WGS sequence"/>
</dbReference>
<dbReference type="Gene3D" id="2.40.10.220">
    <property type="entry name" value="predicted glycosyltransferase like domains"/>
    <property type="match status" value="1"/>
</dbReference>